<evidence type="ECO:0000313" key="1">
    <source>
        <dbReference type="EMBL" id="EYC10355.1"/>
    </source>
</evidence>
<sequence>MSFHTQTQKDHEPAAHMTRRSWYSLVQLWTEIFQVSLSTVSAAPRLQHLGVASVVLVAEHYHGLASRKQNSLYSITNQK</sequence>
<organism evidence="1 2">
    <name type="scientific">Ancylostoma ceylanicum</name>
    <dbReference type="NCBI Taxonomy" id="53326"/>
    <lineage>
        <taxon>Eukaryota</taxon>
        <taxon>Metazoa</taxon>
        <taxon>Ecdysozoa</taxon>
        <taxon>Nematoda</taxon>
        <taxon>Chromadorea</taxon>
        <taxon>Rhabditida</taxon>
        <taxon>Rhabditina</taxon>
        <taxon>Rhabditomorpha</taxon>
        <taxon>Strongyloidea</taxon>
        <taxon>Ancylostomatidae</taxon>
        <taxon>Ancylostomatinae</taxon>
        <taxon>Ancylostoma</taxon>
    </lineage>
</organism>
<accession>A0A016U5B5</accession>
<dbReference type="Proteomes" id="UP000024635">
    <property type="component" value="Unassembled WGS sequence"/>
</dbReference>
<keyword evidence="2" id="KW-1185">Reference proteome</keyword>
<evidence type="ECO:0000313" key="2">
    <source>
        <dbReference type="Proteomes" id="UP000024635"/>
    </source>
</evidence>
<reference evidence="2" key="1">
    <citation type="journal article" date="2015" name="Nat. Genet.">
        <title>The genome and transcriptome of the zoonotic hookworm Ancylostoma ceylanicum identify infection-specific gene families.</title>
        <authorList>
            <person name="Schwarz E.M."/>
            <person name="Hu Y."/>
            <person name="Antoshechkin I."/>
            <person name="Miller M.M."/>
            <person name="Sternberg P.W."/>
            <person name="Aroian R.V."/>
        </authorList>
    </citation>
    <scope>NUCLEOTIDE SEQUENCE</scope>
    <source>
        <strain evidence="2">HY135</strain>
    </source>
</reference>
<gene>
    <name evidence="1" type="primary">Acey_s0056.g2698</name>
    <name evidence="1" type="ORF">Y032_0056g2698</name>
</gene>
<protein>
    <submittedName>
        <fullName evidence="1">Uncharacterized protein</fullName>
    </submittedName>
</protein>
<dbReference type="AlphaFoldDB" id="A0A016U5B5"/>
<comment type="caution">
    <text evidence="1">The sequence shown here is derived from an EMBL/GenBank/DDBJ whole genome shotgun (WGS) entry which is preliminary data.</text>
</comment>
<name>A0A016U5B5_9BILA</name>
<proteinExistence type="predicted"/>
<dbReference type="EMBL" id="JARK01001392">
    <property type="protein sequence ID" value="EYC10355.1"/>
    <property type="molecule type" value="Genomic_DNA"/>
</dbReference>